<evidence type="ECO:0000256" key="1">
    <source>
        <dbReference type="SAM" id="SignalP"/>
    </source>
</evidence>
<name>A0ABV0A5Z4_9FLAO</name>
<evidence type="ECO:0000313" key="3">
    <source>
        <dbReference type="EMBL" id="MEN3322368.1"/>
    </source>
</evidence>
<keyword evidence="4" id="KW-1185">Reference proteome</keyword>
<evidence type="ECO:0000313" key="4">
    <source>
        <dbReference type="Proteomes" id="UP001416393"/>
    </source>
</evidence>
<dbReference type="Pfam" id="PF03544">
    <property type="entry name" value="TonB_C"/>
    <property type="match status" value="1"/>
</dbReference>
<keyword evidence="1" id="KW-0732">Signal</keyword>
<evidence type="ECO:0000259" key="2">
    <source>
        <dbReference type="Pfam" id="PF03544"/>
    </source>
</evidence>
<feature type="chain" id="PRO_5045570301" evidence="1">
    <location>
        <begin position="21"/>
        <end position="146"/>
    </location>
</feature>
<reference evidence="3 4" key="1">
    <citation type="submission" date="2024-01" db="EMBL/GenBank/DDBJ databases">
        <title>Mariniflexile litorale sp. nov., isolated from the shallow sediments of the Sea of Japan.</title>
        <authorList>
            <person name="Romanenko L."/>
            <person name="Bystritskaya E."/>
            <person name="Isaeva M."/>
        </authorList>
    </citation>
    <scope>NUCLEOTIDE SEQUENCE [LARGE SCALE GENOMIC DNA]</scope>
    <source>
        <strain evidence="3 4">KCTC 32427</strain>
    </source>
</reference>
<dbReference type="EMBL" id="JAZHYP010000001">
    <property type="protein sequence ID" value="MEN3322368.1"/>
    <property type="molecule type" value="Genomic_DNA"/>
</dbReference>
<accession>A0ABV0A5Z4</accession>
<protein>
    <submittedName>
        <fullName evidence="3">Energy transducer TonB</fullName>
    </submittedName>
</protein>
<dbReference type="RefSeq" id="WP_346239914.1">
    <property type="nucleotide sequence ID" value="NZ_JAZHYP010000001.1"/>
</dbReference>
<feature type="signal peptide" evidence="1">
    <location>
        <begin position="1"/>
        <end position="20"/>
    </location>
</feature>
<organism evidence="3 4">
    <name type="scientific">Mariniflexile soesokkakense</name>
    <dbReference type="NCBI Taxonomy" id="1343160"/>
    <lineage>
        <taxon>Bacteria</taxon>
        <taxon>Pseudomonadati</taxon>
        <taxon>Bacteroidota</taxon>
        <taxon>Flavobacteriia</taxon>
        <taxon>Flavobacteriales</taxon>
        <taxon>Flavobacteriaceae</taxon>
        <taxon>Mariniflexile</taxon>
    </lineage>
</organism>
<dbReference type="InterPro" id="IPR037682">
    <property type="entry name" value="TonB_C"/>
</dbReference>
<sequence length="146" mass="16498">MGVVKSGFILFSILSFNAFSQDIDSTTVIKFSIVDEIPITQDCKPKWEKEKLRKCVMHSINMHVNKKFNVGLAAEIGLSGRIKVTNTFTIDTEGNIVDIRITSPNDRLNEEAIRVLKLLPKMTPGKQNGKLVQVEYEFPIIFNVQD</sequence>
<proteinExistence type="predicted"/>
<dbReference type="Gene3D" id="3.30.1150.10">
    <property type="match status" value="1"/>
</dbReference>
<gene>
    <name evidence="3" type="ORF">VP395_01390</name>
</gene>
<feature type="domain" description="TonB C-terminal" evidence="2">
    <location>
        <begin position="73"/>
        <end position="143"/>
    </location>
</feature>
<dbReference type="Proteomes" id="UP001416393">
    <property type="component" value="Unassembled WGS sequence"/>
</dbReference>
<comment type="caution">
    <text evidence="3">The sequence shown here is derived from an EMBL/GenBank/DDBJ whole genome shotgun (WGS) entry which is preliminary data.</text>
</comment>
<dbReference type="SUPFAM" id="SSF74653">
    <property type="entry name" value="TolA/TonB C-terminal domain"/>
    <property type="match status" value="1"/>
</dbReference>